<dbReference type="AlphaFoldDB" id="A0A6G1CG58"/>
<dbReference type="Proteomes" id="UP000479710">
    <property type="component" value="Unassembled WGS sequence"/>
</dbReference>
<dbReference type="InterPro" id="IPR002110">
    <property type="entry name" value="Ankyrin_rpt"/>
</dbReference>
<protein>
    <submittedName>
        <fullName evidence="2">Uncharacterized protein</fullName>
    </submittedName>
</protein>
<accession>A0A6G1CG58</accession>
<reference evidence="2 3" key="1">
    <citation type="submission" date="2019-11" db="EMBL/GenBank/DDBJ databases">
        <title>Whole genome sequence of Oryza granulata.</title>
        <authorList>
            <person name="Li W."/>
        </authorList>
    </citation>
    <scope>NUCLEOTIDE SEQUENCE [LARGE SCALE GENOMIC DNA]</scope>
    <source>
        <strain evidence="3">cv. Menghai</strain>
        <tissue evidence="2">Leaf</tissue>
    </source>
</reference>
<name>A0A6G1CG58_9ORYZ</name>
<feature type="repeat" description="ANK" evidence="1">
    <location>
        <begin position="110"/>
        <end position="142"/>
    </location>
</feature>
<organism evidence="2 3">
    <name type="scientific">Oryza meyeriana var. granulata</name>
    <dbReference type="NCBI Taxonomy" id="110450"/>
    <lineage>
        <taxon>Eukaryota</taxon>
        <taxon>Viridiplantae</taxon>
        <taxon>Streptophyta</taxon>
        <taxon>Embryophyta</taxon>
        <taxon>Tracheophyta</taxon>
        <taxon>Spermatophyta</taxon>
        <taxon>Magnoliopsida</taxon>
        <taxon>Liliopsida</taxon>
        <taxon>Poales</taxon>
        <taxon>Poaceae</taxon>
        <taxon>BOP clade</taxon>
        <taxon>Oryzoideae</taxon>
        <taxon>Oryzeae</taxon>
        <taxon>Oryzinae</taxon>
        <taxon>Oryza</taxon>
        <taxon>Oryza meyeriana</taxon>
    </lineage>
</organism>
<dbReference type="OrthoDB" id="1847170at2759"/>
<dbReference type="EMBL" id="SPHZ02000009">
    <property type="protein sequence ID" value="KAF0899615.1"/>
    <property type="molecule type" value="Genomic_DNA"/>
</dbReference>
<dbReference type="PROSITE" id="PS50088">
    <property type="entry name" value="ANK_REPEAT"/>
    <property type="match status" value="1"/>
</dbReference>
<dbReference type="Pfam" id="PF12796">
    <property type="entry name" value="Ank_2"/>
    <property type="match status" value="2"/>
</dbReference>
<evidence type="ECO:0000313" key="3">
    <source>
        <dbReference type="Proteomes" id="UP000479710"/>
    </source>
</evidence>
<dbReference type="SUPFAM" id="SSF48403">
    <property type="entry name" value="Ankyrin repeat"/>
    <property type="match status" value="1"/>
</dbReference>
<evidence type="ECO:0000313" key="2">
    <source>
        <dbReference type="EMBL" id="KAF0899615.1"/>
    </source>
</evidence>
<sequence>MHPLLAEAAFRGNLRELTFLLNRREEQPDQEFLYRLAAYRRSLCLDGDVQEQVDIEEGPAYISAAWLLKGVTTVEGNTALHVVAGSGNYVDCADLIHGNDKHLLCVQNNKGDTPLHCAVRARRSRMVSHLVDLATRDNMVEQLLRSENKSKETALHDAVRIGDADIVKELLRVDPELACFPKKGTSPLYLAVLLGRDSIALTLHDETTEAGKLLSYSGPDGQNALHAAVLRGPVATKIFLGWNKELATKTDECGSTPLHFAAGLPGDNRRTRRADLTGAGRRTRRMVYSQVCKANKAALYQADNNGMTPIHVAASVDAIEAILIFVEEEYGTSSSAGLRDAKGRTFLHVAVEKN</sequence>
<dbReference type="InterPro" id="IPR036770">
    <property type="entry name" value="Ankyrin_rpt-contain_sf"/>
</dbReference>
<evidence type="ECO:0000256" key="1">
    <source>
        <dbReference type="PROSITE-ProRule" id="PRU00023"/>
    </source>
</evidence>
<gene>
    <name evidence="2" type="ORF">E2562_020806</name>
</gene>
<comment type="caution">
    <text evidence="2">The sequence shown here is derived from an EMBL/GenBank/DDBJ whole genome shotgun (WGS) entry which is preliminary data.</text>
</comment>
<proteinExistence type="predicted"/>
<dbReference type="PANTHER" id="PTHR24121">
    <property type="entry name" value="NO MECHANORECEPTOR POTENTIAL C, ISOFORM D-RELATED"/>
    <property type="match status" value="1"/>
</dbReference>
<keyword evidence="1" id="KW-0040">ANK repeat</keyword>
<dbReference type="PANTHER" id="PTHR24121:SF25">
    <property type="entry name" value="PGG DOMAIN-CONTAINING PROTEIN"/>
    <property type="match status" value="1"/>
</dbReference>
<dbReference type="Gene3D" id="1.25.40.20">
    <property type="entry name" value="Ankyrin repeat-containing domain"/>
    <property type="match status" value="3"/>
</dbReference>
<keyword evidence="3" id="KW-1185">Reference proteome</keyword>
<dbReference type="SMART" id="SM00248">
    <property type="entry name" value="ANK"/>
    <property type="match status" value="5"/>
</dbReference>